<evidence type="ECO:0000313" key="2">
    <source>
        <dbReference type="Proteomes" id="UP001205506"/>
    </source>
</evidence>
<reference evidence="1" key="1">
    <citation type="submission" date="2022-07" db="EMBL/GenBank/DDBJ databases">
        <title>Prevotella copri.</title>
        <authorList>
            <person name="Yang C."/>
        </authorList>
    </citation>
    <scope>NUCLEOTIDE SEQUENCE</scope>
    <source>
        <strain evidence="1">HF1805</strain>
    </source>
</reference>
<dbReference type="RefSeq" id="WP_181975384.1">
    <property type="nucleotide sequence ID" value="NZ_JANDWU010000021.1"/>
</dbReference>
<protein>
    <submittedName>
        <fullName evidence="1">Uncharacterized protein</fullName>
    </submittedName>
</protein>
<accession>A0AAW5IAV5</accession>
<dbReference type="Proteomes" id="UP001205506">
    <property type="component" value="Unassembled WGS sequence"/>
</dbReference>
<gene>
    <name evidence="1" type="ORF">NNC68_11110</name>
</gene>
<name>A0AAW5IAV5_9BACT</name>
<comment type="caution">
    <text evidence="1">The sequence shown here is derived from an EMBL/GenBank/DDBJ whole genome shotgun (WGS) entry which is preliminary data.</text>
</comment>
<dbReference type="AlphaFoldDB" id="A0AAW5IAV5"/>
<proteinExistence type="predicted"/>
<dbReference type="EMBL" id="JANDWU010000021">
    <property type="protein sequence ID" value="MCP9550019.1"/>
    <property type="molecule type" value="Genomic_DNA"/>
</dbReference>
<evidence type="ECO:0000313" key="1">
    <source>
        <dbReference type="EMBL" id="MCP9550019.1"/>
    </source>
</evidence>
<sequence length="50" mass="5570">METLLMMLFVGALAKGTTKAVLGGGKGRKKRTNWDHLSYGQKAWLHDHSK</sequence>
<organism evidence="1 2">
    <name type="scientific">Segatella copri</name>
    <dbReference type="NCBI Taxonomy" id="165179"/>
    <lineage>
        <taxon>Bacteria</taxon>
        <taxon>Pseudomonadati</taxon>
        <taxon>Bacteroidota</taxon>
        <taxon>Bacteroidia</taxon>
        <taxon>Bacteroidales</taxon>
        <taxon>Prevotellaceae</taxon>
        <taxon>Segatella</taxon>
    </lineage>
</organism>